<keyword evidence="2" id="KW-1185">Reference proteome</keyword>
<comment type="caution">
    <text evidence="1">The sequence shown here is derived from an EMBL/GenBank/DDBJ whole genome shotgun (WGS) entry which is preliminary data.</text>
</comment>
<proteinExistence type="predicted"/>
<reference evidence="1 2" key="1">
    <citation type="submission" date="2019-05" db="EMBL/GenBank/DDBJ databases">
        <title>Another draft genome of Portunus trituberculatus and its Hox gene families provides insights of decapod evolution.</title>
        <authorList>
            <person name="Jeong J.-H."/>
            <person name="Song I."/>
            <person name="Kim S."/>
            <person name="Choi T."/>
            <person name="Kim D."/>
            <person name="Ryu S."/>
            <person name="Kim W."/>
        </authorList>
    </citation>
    <scope>NUCLEOTIDE SEQUENCE [LARGE SCALE GENOMIC DNA]</scope>
    <source>
        <tissue evidence="1">Muscle</tissue>
    </source>
</reference>
<name>A0A5B7HVX3_PORTR</name>
<protein>
    <submittedName>
        <fullName evidence="1">SCAN domain-containing protein 3</fullName>
    </submittedName>
</protein>
<accession>A0A5B7HVX3</accession>
<sequence length="75" mass="8487">MAFSVTERRMYSEEYINYGFTSILADGIEKPLCVLCFKVLGNDFIGPSNLKHMYRPSIHIMLRKTPISSGATKVV</sequence>
<evidence type="ECO:0000313" key="1">
    <source>
        <dbReference type="EMBL" id="MPC72564.1"/>
    </source>
</evidence>
<gene>
    <name evidence="1" type="primary">ZBED9_4</name>
    <name evidence="1" type="ORF">E2C01_066876</name>
</gene>
<evidence type="ECO:0000313" key="2">
    <source>
        <dbReference type="Proteomes" id="UP000324222"/>
    </source>
</evidence>
<dbReference type="Proteomes" id="UP000324222">
    <property type="component" value="Unassembled WGS sequence"/>
</dbReference>
<organism evidence="1 2">
    <name type="scientific">Portunus trituberculatus</name>
    <name type="common">Swimming crab</name>
    <name type="synonym">Neptunus trituberculatus</name>
    <dbReference type="NCBI Taxonomy" id="210409"/>
    <lineage>
        <taxon>Eukaryota</taxon>
        <taxon>Metazoa</taxon>
        <taxon>Ecdysozoa</taxon>
        <taxon>Arthropoda</taxon>
        <taxon>Crustacea</taxon>
        <taxon>Multicrustacea</taxon>
        <taxon>Malacostraca</taxon>
        <taxon>Eumalacostraca</taxon>
        <taxon>Eucarida</taxon>
        <taxon>Decapoda</taxon>
        <taxon>Pleocyemata</taxon>
        <taxon>Brachyura</taxon>
        <taxon>Eubrachyura</taxon>
        <taxon>Portunoidea</taxon>
        <taxon>Portunidae</taxon>
        <taxon>Portuninae</taxon>
        <taxon>Portunus</taxon>
    </lineage>
</organism>
<dbReference type="AlphaFoldDB" id="A0A5B7HVX3"/>
<dbReference type="EMBL" id="VSRR010034958">
    <property type="protein sequence ID" value="MPC72564.1"/>
    <property type="molecule type" value="Genomic_DNA"/>
</dbReference>